<dbReference type="STRING" id="645134.A0A0L0HJV6"/>
<dbReference type="AlphaFoldDB" id="A0A0L0HJV6"/>
<dbReference type="Proteomes" id="UP000053201">
    <property type="component" value="Unassembled WGS sequence"/>
</dbReference>
<dbReference type="OMA" id="VMNPFGV"/>
<evidence type="ECO:0000256" key="1">
    <source>
        <dbReference type="SAM" id="MobiDB-lite"/>
    </source>
</evidence>
<sequence length="448" mass="48827">MGRKSGKSMNPADAHRKLQRKRELKKNKEERKKIRLITTAQKDTSKVLAELATYRELEQTDPTVRTKRQYAEQRIKKINEARQQLGLAPVDPNAPLPKQKQKKEADVEMKWYHPTFNPHGPKKPAHLDEESEGDSDESEGDSDSSVSSSEGESEQNEPETVTTQKAEPEPMLQYDDLSYIPLPDGATPNFEAQIYVTLELPEIRNKADYKTSPARDSSTQPPATPGQVRPTPGQHHNPYPTERPPEPPFGPPYRHPGQWGPPSGPGMPIPGYYRPPFMPPPHGMPPGPPPYPPFGPPGFMPRPGPPFMGPPPGMAPYGPPPGFHGGYPHSSVNTAPEAGPQPEPQPAPAPVIAAAPQMRDLQAESVKLIPASLLRKKTTAGQPKLGSAPKPLRPPPKKALNAAPDVEGEGGESPLPAPSAPAPPVKKPPVKAATDEYDEFMSQMKDLL</sequence>
<proteinExistence type="predicted"/>
<evidence type="ECO:0000313" key="4">
    <source>
        <dbReference type="Proteomes" id="UP000053201"/>
    </source>
</evidence>
<feature type="compositionally biased region" description="Basic and acidic residues" evidence="1">
    <location>
        <begin position="102"/>
        <end position="111"/>
    </location>
</feature>
<dbReference type="eggNOG" id="KOG4672">
    <property type="taxonomic scope" value="Eukaryota"/>
</dbReference>
<evidence type="ECO:0000313" key="3">
    <source>
        <dbReference type="EMBL" id="KND01402.1"/>
    </source>
</evidence>
<dbReference type="Pfam" id="PF09429">
    <property type="entry name" value="Wbp11"/>
    <property type="match status" value="1"/>
</dbReference>
<keyword evidence="4" id="KW-1185">Reference proteome</keyword>
<feature type="compositionally biased region" description="Pro residues" evidence="1">
    <location>
        <begin position="415"/>
        <end position="427"/>
    </location>
</feature>
<feature type="region of interest" description="Disordered" evidence="1">
    <location>
        <begin position="1"/>
        <end position="42"/>
    </location>
</feature>
<dbReference type="OrthoDB" id="205569at2759"/>
<feature type="region of interest" description="Disordered" evidence="1">
    <location>
        <begin position="371"/>
        <end position="448"/>
    </location>
</feature>
<feature type="compositionally biased region" description="Acidic residues" evidence="1">
    <location>
        <begin position="129"/>
        <end position="142"/>
    </location>
</feature>
<feature type="region of interest" description="Disordered" evidence="1">
    <location>
        <begin position="200"/>
        <end position="354"/>
    </location>
</feature>
<dbReference type="InParanoid" id="A0A0L0HJV6"/>
<reference evidence="3 4" key="1">
    <citation type="submission" date="2009-08" db="EMBL/GenBank/DDBJ databases">
        <title>The Genome Sequence of Spizellomyces punctatus strain DAOM BR117.</title>
        <authorList>
            <consortium name="The Broad Institute Genome Sequencing Platform"/>
            <person name="Russ C."/>
            <person name="Cuomo C."/>
            <person name="Shea T."/>
            <person name="Young S.K."/>
            <person name="Zeng Q."/>
            <person name="Koehrsen M."/>
            <person name="Haas B."/>
            <person name="Borodovsky M."/>
            <person name="Guigo R."/>
            <person name="Alvarado L."/>
            <person name="Berlin A."/>
            <person name="Bochicchio J."/>
            <person name="Borenstein D."/>
            <person name="Chapman S."/>
            <person name="Chen Z."/>
            <person name="Engels R."/>
            <person name="Freedman E."/>
            <person name="Gellesch M."/>
            <person name="Goldberg J."/>
            <person name="Griggs A."/>
            <person name="Gujja S."/>
            <person name="Heiman D."/>
            <person name="Hepburn T."/>
            <person name="Howarth C."/>
            <person name="Jen D."/>
            <person name="Larson L."/>
            <person name="Lewis B."/>
            <person name="Mehta T."/>
            <person name="Park D."/>
            <person name="Pearson M."/>
            <person name="Roberts A."/>
            <person name="Saif S."/>
            <person name="Shenoy N."/>
            <person name="Sisk P."/>
            <person name="Stolte C."/>
            <person name="Sykes S."/>
            <person name="Thomson T."/>
            <person name="Walk T."/>
            <person name="White J."/>
            <person name="Yandava C."/>
            <person name="Burger G."/>
            <person name="Gray M.W."/>
            <person name="Holland P.W.H."/>
            <person name="King N."/>
            <person name="Lang F.B.F."/>
            <person name="Roger A.J."/>
            <person name="Ruiz-Trillo I."/>
            <person name="Lander E."/>
            <person name="Nusbaum C."/>
        </authorList>
    </citation>
    <scope>NUCLEOTIDE SEQUENCE [LARGE SCALE GENOMIC DNA]</scope>
    <source>
        <strain evidence="3 4">DAOM BR117</strain>
    </source>
</reference>
<protein>
    <recommendedName>
        <fullName evidence="2">Wbp11/ELF5/Saf1 N-terminal domain-containing protein</fullName>
    </recommendedName>
</protein>
<dbReference type="RefSeq" id="XP_016609441.1">
    <property type="nucleotide sequence ID" value="XM_016751485.1"/>
</dbReference>
<dbReference type="GeneID" id="27686744"/>
<feature type="compositionally biased region" description="Pro residues" evidence="1">
    <location>
        <begin position="339"/>
        <end position="349"/>
    </location>
</feature>
<dbReference type="GO" id="GO:0006396">
    <property type="term" value="P:RNA processing"/>
    <property type="evidence" value="ECO:0007669"/>
    <property type="project" value="InterPro"/>
</dbReference>
<evidence type="ECO:0000259" key="2">
    <source>
        <dbReference type="Pfam" id="PF09429"/>
    </source>
</evidence>
<dbReference type="InterPro" id="IPR019007">
    <property type="entry name" value="Wbp11/ELF5/Saf1_N"/>
</dbReference>
<gene>
    <name evidence="3" type="ORF">SPPG_03212</name>
</gene>
<dbReference type="VEuPathDB" id="FungiDB:SPPG_03212"/>
<accession>A0A0L0HJV6</accession>
<feature type="region of interest" description="Disordered" evidence="1">
    <location>
        <begin position="82"/>
        <end position="187"/>
    </location>
</feature>
<feature type="compositionally biased region" description="Pro residues" evidence="1">
    <location>
        <begin position="276"/>
        <end position="322"/>
    </location>
</feature>
<feature type="domain" description="Wbp11/ELF5/Saf1 N-terminal" evidence="2">
    <location>
        <begin position="6"/>
        <end position="78"/>
    </location>
</feature>
<organism evidence="3 4">
    <name type="scientific">Spizellomyces punctatus (strain DAOM BR117)</name>
    <dbReference type="NCBI Taxonomy" id="645134"/>
    <lineage>
        <taxon>Eukaryota</taxon>
        <taxon>Fungi</taxon>
        <taxon>Fungi incertae sedis</taxon>
        <taxon>Chytridiomycota</taxon>
        <taxon>Chytridiomycota incertae sedis</taxon>
        <taxon>Chytridiomycetes</taxon>
        <taxon>Spizellomycetales</taxon>
        <taxon>Spizellomycetaceae</taxon>
        <taxon>Spizellomyces</taxon>
    </lineage>
</organism>
<dbReference type="EMBL" id="KQ257454">
    <property type="protein sequence ID" value="KND01402.1"/>
    <property type="molecule type" value="Genomic_DNA"/>
</dbReference>
<name>A0A0L0HJV6_SPIPD</name>